<evidence type="ECO:0000313" key="3">
    <source>
        <dbReference type="Proteomes" id="UP000267821"/>
    </source>
</evidence>
<protein>
    <submittedName>
        <fullName evidence="2">Uncharacterized protein</fullName>
    </submittedName>
</protein>
<sequence length="115" mass="13004">MAQELGPVPDVGVLVAEVTNVSDNYRNLSQSYEALATQTGRIQNIPILNVGQQIVQELRRLNERLNERLDRMELQFAASFASMDYNWIARQFNKHAFLSTTYSAYSITQFSKSGG</sequence>
<keyword evidence="3" id="KW-1185">Reference proteome</keyword>
<evidence type="ECO:0000313" key="2">
    <source>
        <dbReference type="EMBL" id="RPB26549.1"/>
    </source>
</evidence>
<dbReference type="Proteomes" id="UP000267821">
    <property type="component" value="Unassembled WGS sequence"/>
</dbReference>
<evidence type="ECO:0000256" key="1">
    <source>
        <dbReference type="SAM" id="Coils"/>
    </source>
</evidence>
<keyword evidence="1" id="KW-0175">Coiled coil</keyword>
<gene>
    <name evidence="2" type="ORF">L211DRAFT_835364</name>
</gene>
<dbReference type="InParanoid" id="A0A3N4LY91"/>
<organism evidence="2 3">
    <name type="scientific">Terfezia boudieri ATCC MYA-4762</name>
    <dbReference type="NCBI Taxonomy" id="1051890"/>
    <lineage>
        <taxon>Eukaryota</taxon>
        <taxon>Fungi</taxon>
        <taxon>Dikarya</taxon>
        <taxon>Ascomycota</taxon>
        <taxon>Pezizomycotina</taxon>
        <taxon>Pezizomycetes</taxon>
        <taxon>Pezizales</taxon>
        <taxon>Pezizaceae</taxon>
        <taxon>Terfezia</taxon>
    </lineage>
</organism>
<reference evidence="2 3" key="1">
    <citation type="journal article" date="2018" name="Nat. Ecol. Evol.">
        <title>Pezizomycetes genomes reveal the molecular basis of ectomycorrhizal truffle lifestyle.</title>
        <authorList>
            <person name="Murat C."/>
            <person name="Payen T."/>
            <person name="Noel B."/>
            <person name="Kuo A."/>
            <person name="Morin E."/>
            <person name="Chen J."/>
            <person name="Kohler A."/>
            <person name="Krizsan K."/>
            <person name="Balestrini R."/>
            <person name="Da Silva C."/>
            <person name="Montanini B."/>
            <person name="Hainaut M."/>
            <person name="Levati E."/>
            <person name="Barry K.W."/>
            <person name="Belfiori B."/>
            <person name="Cichocki N."/>
            <person name="Clum A."/>
            <person name="Dockter R.B."/>
            <person name="Fauchery L."/>
            <person name="Guy J."/>
            <person name="Iotti M."/>
            <person name="Le Tacon F."/>
            <person name="Lindquist E.A."/>
            <person name="Lipzen A."/>
            <person name="Malagnac F."/>
            <person name="Mello A."/>
            <person name="Molinier V."/>
            <person name="Miyauchi S."/>
            <person name="Poulain J."/>
            <person name="Riccioni C."/>
            <person name="Rubini A."/>
            <person name="Sitrit Y."/>
            <person name="Splivallo R."/>
            <person name="Traeger S."/>
            <person name="Wang M."/>
            <person name="Zifcakova L."/>
            <person name="Wipf D."/>
            <person name="Zambonelli A."/>
            <person name="Paolocci F."/>
            <person name="Nowrousian M."/>
            <person name="Ottonello S."/>
            <person name="Baldrian P."/>
            <person name="Spatafora J.W."/>
            <person name="Henrissat B."/>
            <person name="Nagy L.G."/>
            <person name="Aury J.M."/>
            <person name="Wincker P."/>
            <person name="Grigoriev I.V."/>
            <person name="Bonfante P."/>
            <person name="Martin F.M."/>
        </authorList>
    </citation>
    <scope>NUCLEOTIDE SEQUENCE [LARGE SCALE GENOMIC DNA]</scope>
    <source>
        <strain evidence="2 3">ATCC MYA-4762</strain>
    </source>
</reference>
<name>A0A3N4LY91_9PEZI</name>
<accession>A0A3N4LY91</accession>
<dbReference type="AlphaFoldDB" id="A0A3N4LY91"/>
<feature type="coiled-coil region" evidence="1">
    <location>
        <begin position="48"/>
        <end position="75"/>
    </location>
</feature>
<proteinExistence type="predicted"/>
<dbReference type="EMBL" id="ML121534">
    <property type="protein sequence ID" value="RPB26549.1"/>
    <property type="molecule type" value="Genomic_DNA"/>
</dbReference>